<dbReference type="Pfam" id="PF13592">
    <property type="entry name" value="HTH_33"/>
    <property type="match status" value="1"/>
</dbReference>
<keyword evidence="3" id="KW-0614">Plasmid</keyword>
<dbReference type="InterPro" id="IPR025959">
    <property type="entry name" value="Winged_HTH_dom"/>
</dbReference>
<evidence type="ECO:0000313" key="3">
    <source>
        <dbReference type="EMBL" id="AXR79948.1"/>
    </source>
</evidence>
<dbReference type="InterPro" id="IPR047655">
    <property type="entry name" value="Transpos_IS630-like"/>
</dbReference>
<dbReference type="InterPro" id="IPR009057">
    <property type="entry name" value="Homeodomain-like_sf"/>
</dbReference>
<organism evidence="3 4">
    <name type="scientific">Natrarchaeobaculum sulfurireducens</name>
    <dbReference type="NCBI Taxonomy" id="2044521"/>
    <lineage>
        <taxon>Archaea</taxon>
        <taxon>Methanobacteriati</taxon>
        <taxon>Methanobacteriota</taxon>
        <taxon>Stenosarchaea group</taxon>
        <taxon>Halobacteria</taxon>
        <taxon>Halobacteriales</taxon>
        <taxon>Natrialbaceae</taxon>
        <taxon>Natrarchaeobaculum</taxon>
    </lineage>
</organism>
<dbReference type="AlphaFoldDB" id="A0A346PKA3"/>
<feature type="compositionally biased region" description="Basic and acidic residues" evidence="1">
    <location>
        <begin position="158"/>
        <end position="174"/>
    </location>
</feature>
<reference evidence="3 4" key="1">
    <citation type="submission" date="2018-02" db="EMBL/GenBank/DDBJ databases">
        <title>Phenotypic and genomic properties of facultatively anaerobic sulfur-reducing natronoarchaea from hypersaline soda lakes.</title>
        <authorList>
            <person name="Sorokin D.Y."/>
            <person name="Kublanov I.V."/>
            <person name="Roman P."/>
            <person name="Sinninghe Damste J.S."/>
            <person name="Golyshin P.N."/>
            <person name="Rojo D."/>
            <person name="Ciordia S."/>
            <person name="Mena M.D.C."/>
            <person name="Ferrer M."/>
            <person name="Messina E."/>
            <person name="Smedile F."/>
            <person name="La Spada G."/>
            <person name="La Cono V."/>
            <person name="Yakimov M.M."/>
        </authorList>
    </citation>
    <scope>NUCLEOTIDE SEQUENCE [LARGE SCALE GENOMIC DNA]</scope>
    <source>
        <strain evidence="3 4">AArc-Mg</strain>
        <plasmid evidence="4">paarc-mg-01</plasmid>
    </source>
</reference>
<protein>
    <submittedName>
        <fullName evidence="3">Transposase</fullName>
    </submittedName>
</protein>
<sequence length="174" mass="20147">MDHLDEISVEELQDALDNVEGNKPTQRLLAAIAYKNGVTQTELAEWHDTGRRTIYSWLMRLDTDEPLEQAVSDAHRSGRKRKLSESQQEEFEQTVHEPPEEAGIDAPAWTPALVQEFLEETYGVEYSYPSCRRLLKETGLSYQKPRRTAAEADEDDQEAFHDEIKKSERRWTPQ</sequence>
<accession>A0A346PKA3</accession>
<gene>
    <name evidence="3" type="ORF">AArcMg_4123</name>
</gene>
<dbReference type="SUPFAM" id="SSF46689">
    <property type="entry name" value="Homeodomain-like"/>
    <property type="match status" value="1"/>
</dbReference>
<dbReference type="KEGG" id="nag:AArcMg_4123"/>
<dbReference type="EMBL" id="CP027032">
    <property type="protein sequence ID" value="AXR79948.1"/>
    <property type="molecule type" value="Genomic_DNA"/>
</dbReference>
<evidence type="ECO:0000313" key="4">
    <source>
        <dbReference type="Proteomes" id="UP000258613"/>
    </source>
</evidence>
<proteinExistence type="predicted"/>
<geneLocation type="plasmid" evidence="4">
    <name>paarc-mg-01</name>
</geneLocation>
<keyword evidence="4" id="KW-1185">Reference proteome</keyword>
<dbReference type="NCBIfam" id="NF033545">
    <property type="entry name" value="transpos_IS630"/>
    <property type="match status" value="1"/>
</dbReference>
<feature type="region of interest" description="Disordered" evidence="1">
    <location>
        <begin position="69"/>
        <end position="106"/>
    </location>
</feature>
<evidence type="ECO:0000256" key="1">
    <source>
        <dbReference type="SAM" id="MobiDB-lite"/>
    </source>
</evidence>
<name>A0A346PKA3_9EURY</name>
<evidence type="ECO:0000259" key="2">
    <source>
        <dbReference type="Pfam" id="PF13592"/>
    </source>
</evidence>
<dbReference type="Proteomes" id="UP000258613">
    <property type="component" value="Plasmid pAArc-Mg-01"/>
</dbReference>
<feature type="region of interest" description="Disordered" evidence="1">
    <location>
        <begin position="142"/>
        <end position="174"/>
    </location>
</feature>
<dbReference type="Pfam" id="PF13551">
    <property type="entry name" value="HTH_29"/>
    <property type="match status" value="1"/>
</dbReference>
<feature type="domain" description="Winged helix-turn helix" evidence="2">
    <location>
        <begin position="107"/>
        <end position="163"/>
    </location>
</feature>